<dbReference type="EMBL" id="JABAIV010000003">
    <property type="protein sequence ID" value="NNG23378.1"/>
    <property type="molecule type" value="Genomic_DNA"/>
</dbReference>
<keyword evidence="2" id="KW-0812">Transmembrane</keyword>
<organism evidence="3 4">
    <name type="scientific">Telluria aromaticivorans</name>
    <dbReference type="NCBI Taxonomy" id="2725995"/>
    <lineage>
        <taxon>Bacteria</taxon>
        <taxon>Pseudomonadati</taxon>
        <taxon>Pseudomonadota</taxon>
        <taxon>Betaproteobacteria</taxon>
        <taxon>Burkholderiales</taxon>
        <taxon>Oxalobacteraceae</taxon>
        <taxon>Telluria group</taxon>
        <taxon>Telluria</taxon>
    </lineage>
</organism>
<protein>
    <submittedName>
        <fullName evidence="3">Uncharacterized protein</fullName>
    </submittedName>
</protein>
<feature type="region of interest" description="Disordered" evidence="1">
    <location>
        <begin position="165"/>
        <end position="226"/>
    </location>
</feature>
<gene>
    <name evidence="3" type="ORF">HGB41_10270</name>
</gene>
<dbReference type="Proteomes" id="UP000533905">
    <property type="component" value="Unassembled WGS sequence"/>
</dbReference>
<name>A0A7Y2JZ20_9BURK</name>
<proteinExistence type="predicted"/>
<feature type="compositionally biased region" description="Low complexity" evidence="1">
    <location>
        <begin position="185"/>
        <end position="213"/>
    </location>
</feature>
<keyword evidence="2" id="KW-1133">Transmembrane helix</keyword>
<reference evidence="3 4" key="1">
    <citation type="submission" date="2020-04" db="EMBL/GenBank/DDBJ databases">
        <title>Massilia sp. nov., a cold adapted bacteria isolated from Arctic soil.</title>
        <authorList>
            <person name="Son J."/>
            <person name="Ka J.-O."/>
        </authorList>
    </citation>
    <scope>NUCLEOTIDE SEQUENCE [LARGE SCALE GENOMIC DNA]</scope>
    <source>
        <strain evidence="3 4">ML15P13</strain>
    </source>
</reference>
<dbReference type="RefSeq" id="WP_171083889.1">
    <property type="nucleotide sequence ID" value="NZ_JABAIV010000003.1"/>
</dbReference>
<evidence type="ECO:0000313" key="4">
    <source>
        <dbReference type="Proteomes" id="UP000533905"/>
    </source>
</evidence>
<evidence type="ECO:0000256" key="2">
    <source>
        <dbReference type="SAM" id="Phobius"/>
    </source>
</evidence>
<feature type="transmembrane region" description="Helical" evidence="2">
    <location>
        <begin position="39"/>
        <end position="61"/>
    </location>
</feature>
<accession>A0A7Y2JZ20</accession>
<evidence type="ECO:0000256" key="1">
    <source>
        <dbReference type="SAM" id="MobiDB-lite"/>
    </source>
</evidence>
<sequence>MRPNLMSPRRTSGEDSILAMLERDPMRKRGTGAASGGRLAWYGASGAVAFALTGMLVWLAAGNDGVNLDASGLPLDQPVLAGAAPPAAAGGRSDPPPPALPEAAPALRQVAMAATTAPPVPRPGGAAVIVDQEPAHDVPPMRVLKPAPAKPATLPPVRVPVPVAAPRPMARTPASKPATLATGEPRQAARPLASPARPRPVAVARNAVRPAQAKAQRPASPAKGADGHVDADVALISAVIVHANGHAPEGSQMTELLCPNGACKAKPQNQ</sequence>
<keyword evidence="2" id="KW-0472">Membrane</keyword>
<evidence type="ECO:0000313" key="3">
    <source>
        <dbReference type="EMBL" id="NNG23378.1"/>
    </source>
</evidence>
<keyword evidence="4" id="KW-1185">Reference proteome</keyword>
<dbReference type="AlphaFoldDB" id="A0A7Y2JZ20"/>
<comment type="caution">
    <text evidence="3">The sequence shown here is derived from an EMBL/GenBank/DDBJ whole genome shotgun (WGS) entry which is preliminary data.</text>
</comment>